<keyword evidence="2" id="KW-1185">Reference proteome</keyword>
<evidence type="ECO:0000313" key="1">
    <source>
        <dbReference type="EMBL" id="KAK3490983.1"/>
    </source>
</evidence>
<sequence length="150" mass="16635">MTCSVVLAIKQVGLMLMMKRGSDGLSGVSTNYSQAPDDYDMCSTVDEAWSLESLAGLQGRRGSVGAVPGARLPGTRGKHGSRVMRSARHRALEIERMKRFINCLFYFDPRLFPRISEPLFSTWENGNRTGKAFSAVAGWRRLSIDIRSTC</sequence>
<proteinExistence type="predicted"/>
<dbReference type="GeneID" id="87877149"/>
<comment type="caution">
    <text evidence="1">The sequence shown here is derived from an EMBL/GenBank/DDBJ whole genome shotgun (WGS) entry which is preliminary data.</text>
</comment>
<gene>
    <name evidence="1" type="ORF">B0T23DRAFT_413591</name>
</gene>
<dbReference type="AlphaFoldDB" id="A0AAJ0I6F5"/>
<protein>
    <submittedName>
        <fullName evidence="1">Uncharacterized protein</fullName>
    </submittedName>
</protein>
<dbReference type="Proteomes" id="UP001285908">
    <property type="component" value="Unassembled WGS sequence"/>
</dbReference>
<evidence type="ECO:0000313" key="2">
    <source>
        <dbReference type="Proteomes" id="UP001285908"/>
    </source>
</evidence>
<dbReference type="RefSeq" id="XP_062692166.1">
    <property type="nucleotide sequence ID" value="XM_062839527.1"/>
</dbReference>
<reference evidence="1 2" key="1">
    <citation type="journal article" date="2023" name="Mol. Phylogenet. Evol.">
        <title>Genome-scale phylogeny and comparative genomics of the fungal order Sordariales.</title>
        <authorList>
            <person name="Hensen N."/>
            <person name="Bonometti L."/>
            <person name="Westerberg I."/>
            <person name="Brannstrom I.O."/>
            <person name="Guillou S."/>
            <person name="Cros-Aarteil S."/>
            <person name="Calhoun S."/>
            <person name="Haridas S."/>
            <person name="Kuo A."/>
            <person name="Mondo S."/>
            <person name="Pangilinan J."/>
            <person name="Riley R."/>
            <person name="LaButti K."/>
            <person name="Andreopoulos B."/>
            <person name="Lipzen A."/>
            <person name="Chen C."/>
            <person name="Yan M."/>
            <person name="Daum C."/>
            <person name="Ng V."/>
            <person name="Clum A."/>
            <person name="Steindorff A."/>
            <person name="Ohm R.A."/>
            <person name="Martin F."/>
            <person name="Silar P."/>
            <person name="Natvig D.O."/>
            <person name="Lalanne C."/>
            <person name="Gautier V."/>
            <person name="Ament-Velasquez S.L."/>
            <person name="Kruys A."/>
            <person name="Hutchinson M.I."/>
            <person name="Powell A.J."/>
            <person name="Barry K."/>
            <person name="Miller A.N."/>
            <person name="Grigoriev I.V."/>
            <person name="Debuchy R."/>
            <person name="Gladieux P."/>
            <person name="Hiltunen Thoren M."/>
            <person name="Johannesson H."/>
        </authorList>
    </citation>
    <scope>NUCLEOTIDE SEQUENCE [LARGE SCALE GENOMIC DNA]</scope>
    <source>
        <strain evidence="1 2">FGSC 10403</strain>
    </source>
</reference>
<accession>A0AAJ0I6F5</accession>
<name>A0AAJ0I6F5_9PEZI</name>
<dbReference type="EMBL" id="JAULSX010000005">
    <property type="protein sequence ID" value="KAK3490983.1"/>
    <property type="molecule type" value="Genomic_DNA"/>
</dbReference>
<organism evidence="1 2">
    <name type="scientific">Neurospora hispaniola</name>
    <dbReference type="NCBI Taxonomy" id="588809"/>
    <lineage>
        <taxon>Eukaryota</taxon>
        <taxon>Fungi</taxon>
        <taxon>Dikarya</taxon>
        <taxon>Ascomycota</taxon>
        <taxon>Pezizomycotina</taxon>
        <taxon>Sordariomycetes</taxon>
        <taxon>Sordariomycetidae</taxon>
        <taxon>Sordariales</taxon>
        <taxon>Sordariaceae</taxon>
        <taxon>Neurospora</taxon>
    </lineage>
</organism>